<sequence>MDSELVADWLKKKNVRGVFTESFGGSLQIKDRSFQVVVQYVLTEMKDRNKEVMEVVEDSVGAGRGTVAGMKWMKNPQHWKQGQRYAHLILTTTNRMVENAMIREGVVINGQRLRVRKLEADLRRWRGHTTENCKDSLELCGTYASSTHTTAKCPVRDPDNFVCMNCRHEKRNCNHASWDRMCPVFLRHKDNLMERQPDTRYKYYPGDE</sequence>
<dbReference type="OrthoDB" id="4230923at2759"/>
<name>A0A0C9XEE5_9AGAR</name>
<dbReference type="STRING" id="1095629.A0A0C9XEE5"/>
<organism evidence="1 2">
    <name type="scientific">Laccaria amethystina LaAM-08-1</name>
    <dbReference type="NCBI Taxonomy" id="1095629"/>
    <lineage>
        <taxon>Eukaryota</taxon>
        <taxon>Fungi</taxon>
        <taxon>Dikarya</taxon>
        <taxon>Basidiomycota</taxon>
        <taxon>Agaricomycotina</taxon>
        <taxon>Agaricomycetes</taxon>
        <taxon>Agaricomycetidae</taxon>
        <taxon>Agaricales</taxon>
        <taxon>Agaricineae</taxon>
        <taxon>Hydnangiaceae</taxon>
        <taxon>Laccaria</taxon>
    </lineage>
</organism>
<dbReference type="Proteomes" id="UP000054477">
    <property type="component" value="Unassembled WGS sequence"/>
</dbReference>
<gene>
    <name evidence="1" type="ORF">K443DRAFT_134244</name>
</gene>
<reference evidence="1 2" key="1">
    <citation type="submission" date="2014-04" db="EMBL/GenBank/DDBJ databases">
        <authorList>
            <consortium name="DOE Joint Genome Institute"/>
            <person name="Kuo A."/>
            <person name="Kohler A."/>
            <person name="Nagy L.G."/>
            <person name="Floudas D."/>
            <person name="Copeland A."/>
            <person name="Barry K.W."/>
            <person name="Cichocki N."/>
            <person name="Veneault-Fourrey C."/>
            <person name="LaButti K."/>
            <person name="Lindquist E.A."/>
            <person name="Lipzen A."/>
            <person name="Lundell T."/>
            <person name="Morin E."/>
            <person name="Murat C."/>
            <person name="Sun H."/>
            <person name="Tunlid A."/>
            <person name="Henrissat B."/>
            <person name="Grigoriev I.V."/>
            <person name="Hibbett D.S."/>
            <person name="Martin F."/>
            <person name="Nordberg H.P."/>
            <person name="Cantor M.N."/>
            <person name="Hua S.X."/>
        </authorList>
    </citation>
    <scope>NUCLEOTIDE SEQUENCE [LARGE SCALE GENOMIC DNA]</scope>
    <source>
        <strain evidence="1 2">LaAM-08-1</strain>
    </source>
</reference>
<keyword evidence="2" id="KW-1185">Reference proteome</keyword>
<dbReference type="AlphaFoldDB" id="A0A0C9XEE5"/>
<accession>A0A0C9XEE5</accession>
<reference evidence="2" key="2">
    <citation type="submission" date="2015-01" db="EMBL/GenBank/DDBJ databases">
        <title>Evolutionary Origins and Diversification of the Mycorrhizal Mutualists.</title>
        <authorList>
            <consortium name="DOE Joint Genome Institute"/>
            <consortium name="Mycorrhizal Genomics Consortium"/>
            <person name="Kohler A."/>
            <person name="Kuo A."/>
            <person name="Nagy L.G."/>
            <person name="Floudas D."/>
            <person name="Copeland A."/>
            <person name="Barry K.W."/>
            <person name="Cichocki N."/>
            <person name="Veneault-Fourrey C."/>
            <person name="LaButti K."/>
            <person name="Lindquist E.A."/>
            <person name="Lipzen A."/>
            <person name="Lundell T."/>
            <person name="Morin E."/>
            <person name="Murat C."/>
            <person name="Riley R."/>
            <person name="Ohm R."/>
            <person name="Sun H."/>
            <person name="Tunlid A."/>
            <person name="Henrissat B."/>
            <person name="Grigoriev I.V."/>
            <person name="Hibbett D.S."/>
            <person name="Martin F."/>
        </authorList>
    </citation>
    <scope>NUCLEOTIDE SEQUENCE [LARGE SCALE GENOMIC DNA]</scope>
    <source>
        <strain evidence="2">LaAM-08-1</strain>
    </source>
</reference>
<dbReference type="HOGENOM" id="CLU_083074_0_0_1"/>
<dbReference type="EMBL" id="KN838734">
    <property type="protein sequence ID" value="KIJ96041.1"/>
    <property type="molecule type" value="Genomic_DNA"/>
</dbReference>
<evidence type="ECO:0000313" key="1">
    <source>
        <dbReference type="EMBL" id="KIJ96041.1"/>
    </source>
</evidence>
<evidence type="ECO:0000313" key="2">
    <source>
        <dbReference type="Proteomes" id="UP000054477"/>
    </source>
</evidence>
<proteinExistence type="predicted"/>
<protein>
    <submittedName>
        <fullName evidence="1">Unplaced genomic scaffold K443scaffold_199, whole genome shotgun sequence</fullName>
    </submittedName>
</protein>